<evidence type="ECO:0000313" key="1">
    <source>
        <dbReference type="EMBL" id="EKU88241.1"/>
    </source>
</evidence>
<dbReference type="EMBL" id="ADLF01000023">
    <property type="protein sequence ID" value="EKU88241.1"/>
    <property type="molecule type" value="Genomic_DNA"/>
</dbReference>
<dbReference type="PATRIC" id="fig|742727.4.peg.5089"/>
<accession>K9DY83</accession>
<dbReference type="AlphaFoldDB" id="K9DY83"/>
<proteinExistence type="predicted"/>
<protein>
    <submittedName>
        <fullName evidence="1">Uncharacterized protein</fullName>
    </submittedName>
</protein>
<organism evidence="1 2">
    <name type="scientific">Bacteroides oleiciplenus YIT 12058</name>
    <dbReference type="NCBI Taxonomy" id="742727"/>
    <lineage>
        <taxon>Bacteria</taxon>
        <taxon>Pseudomonadati</taxon>
        <taxon>Bacteroidota</taxon>
        <taxon>Bacteroidia</taxon>
        <taxon>Bacteroidales</taxon>
        <taxon>Bacteroidaceae</taxon>
        <taxon>Bacteroides</taxon>
    </lineage>
</organism>
<keyword evidence="2" id="KW-1185">Reference proteome</keyword>
<name>K9DY83_9BACE</name>
<gene>
    <name evidence="1" type="ORF">HMPREF9447_04987</name>
</gene>
<evidence type="ECO:0000313" key="2">
    <source>
        <dbReference type="Proteomes" id="UP000009872"/>
    </source>
</evidence>
<sequence length="56" mass="6887">MSRFVIKNLTEKIAEDLMNEFYGYNQVKVIFGRWKIFTCRNGYLIKEKYQLIKEEF</sequence>
<dbReference type="HOGENOM" id="CLU_3004594_0_0_10"/>
<reference evidence="1 2" key="1">
    <citation type="submission" date="2012-09" db="EMBL/GenBank/DDBJ databases">
        <title>The Genome Sequence of Bacteroides oleiciplenus YIT 12058.</title>
        <authorList>
            <consortium name="The Broad Institute Genome Sequencing Platform"/>
            <person name="Earl A."/>
            <person name="Ward D."/>
            <person name="Feldgarden M."/>
            <person name="Gevers D."/>
            <person name="Morotomi M."/>
            <person name="Walker B."/>
            <person name="Young S.K."/>
            <person name="Zeng Q."/>
            <person name="Gargeya S."/>
            <person name="Fitzgerald M."/>
            <person name="Haas B."/>
            <person name="Abouelleil A."/>
            <person name="Alvarado L."/>
            <person name="Arachchi H.M."/>
            <person name="Berlin A.M."/>
            <person name="Chapman S.B."/>
            <person name="Goldberg J."/>
            <person name="Griggs A."/>
            <person name="Gujja S."/>
            <person name="Hansen M."/>
            <person name="Howarth C."/>
            <person name="Imamovic A."/>
            <person name="Larimer J."/>
            <person name="McCowen C."/>
            <person name="Montmayeur A."/>
            <person name="Murphy C."/>
            <person name="Neiman D."/>
            <person name="Pearson M."/>
            <person name="Priest M."/>
            <person name="Roberts A."/>
            <person name="Saif S."/>
            <person name="Shea T."/>
            <person name="Sisk P."/>
            <person name="Sykes S."/>
            <person name="Wortman J."/>
            <person name="Nusbaum C."/>
            <person name="Birren B."/>
        </authorList>
    </citation>
    <scope>NUCLEOTIDE SEQUENCE [LARGE SCALE GENOMIC DNA]</scope>
    <source>
        <strain evidence="1 2">YIT 12058</strain>
    </source>
</reference>
<comment type="caution">
    <text evidence="1">The sequence shown here is derived from an EMBL/GenBank/DDBJ whole genome shotgun (WGS) entry which is preliminary data.</text>
</comment>
<dbReference type="Proteomes" id="UP000009872">
    <property type="component" value="Unassembled WGS sequence"/>
</dbReference>